<dbReference type="EC" id="1.5.1.-" evidence="6"/>
<evidence type="ECO:0000313" key="7">
    <source>
        <dbReference type="Proteomes" id="UP001596004"/>
    </source>
</evidence>
<comment type="caution">
    <text evidence="6">The sequence shown here is derived from an EMBL/GenBank/DDBJ whole genome shotgun (WGS) entry which is preliminary data.</text>
</comment>
<feature type="domain" description="Flavin reductase like" evidence="5">
    <location>
        <begin position="21"/>
        <end position="160"/>
    </location>
</feature>
<keyword evidence="3" id="KW-0288">FMN</keyword>
<dbReference type="GO" id="GO:0016491">
    <property type="term" value="F:oxidoreductase activity"/>
    <property type="evidence" value="ECO:0007669"/>
    <property type="project" value="UniProtKB-KW"/>
</dbReference>
<accession>A0ABV9CIY0</accession>
<dbReference type="InterPro" id="IPR012349">
    <property type="entry name" value="Split_barrel_FMN-bd"/>
</dbReference>
<evidence type="ECO:0000256" key="2">
    <source>
        <dbReference type="ARBA" id="ARBA00022630"/>
    </source>
</evidence>
<dbReference type="Gene3D" id="2.30.110.10">
    <property type="entry name" value="Electron Transport, Fmn-binding Protein, Chain A"/>
    <property type="match status" value="1"/>
</dbReference>
<keyword evidence="7" id="KW-1185">Reference proteome</keyword>
<protein>
    <submittedName>
        <fullName evidence="6">Flavin reductase family protein</fullName>
        <ecNumber evidence="6">1.5.1.-</ecNumber>
    </submittedName>
</protein>
<keyword evidence="6" id="KW-0560">Oxidoreductase</keyword>
<dbReference type="SMART" id="SM00903">
    <property type="entry name" value="Flavin_Reduct"/>
    <property type="match status" value="1"/>
</dbReference>
<comment type="cofactor">
    <cofactor evidence="1">
        <name>FMN</name>
        <dbReference type="ChEBI" id="CHEBI:58210"/>
    </cofactor>
</comment>
<evidence type="ECO:0000259" key="5">
    <source>
        <dbReference type="SMART" id="SM00903"/>
    </source>
</evidence>
<evidence type="ECO:0000256" key="1">
    <source>
        <dbReference type="ARBA" id="ARBA00001917"/>
    </source>
</evidence>
<dbReference type="Pfam" id="PF01613">
    <property type="entry name" value="Flavin_Reduct"/>
    <property type="match status" value="1"/>
</dbReference>
<dbReference type="PANTHER" id="PTHR33798">
    <property type="entry name" value="FLAVOPROTEIN OXYGENASE"/>
    <property type="match status" value="1"/>
</dbReference>
<dbReference type="EMBL" id="JBHSFP010000012">
    <property type="protein sequence ID" value="MFC4532936.1"/>
    <property type="molecule type" value="Genomic_DNA"/>
</dbReference>
<dbReference type="Proteomes" id="UP001596004">
    <property type="component" value="Unassembled WGS sequence"/>
</dbReference>
<dbReference type="PANTHER" id="PTHR33798:SF5">
    <property type="entry name" value="FLAVIN REDUCTASE LIKE DOMAIN-CONTAINING PROTEIN"/>
    <property type="match status" value="1"/>
</dbReference>
<dbReference type="InterPro" id="IPR002563">
    <property type="entry name" value="Flavin_Rdtase-like_dom"/>
</dbReference>
<organism evidence="6 7">
    <name type="scientific">Sphaerisporangium dianthi</name>
    <dbReference type="NCBI Taxonomy" id="1436120"/>
    <lineage>
        <taxon>Bacteria</taxon>
        <taxon>Bacillati</taxon>
        <taxon>Actinomycetota</taxon>
        <taxon>Actinomycetes</taxon>
        <taxon>Streptosporangiales</taxon>
        <taxon>Streptosporangiaceae</taxon>
        <taxon>Sphaerisporangium</taxon>
    </lineage>
</organism>
<gene>
    <name evidence="6" type="ORF">ACFO60_19340</name>
</gene>
<evidence type="ECO:0000256" key="4">
    <source>
        <dbReference type="ARBA" id="ARBA00038054"/>
    </source>
</evidence>
<keyword evidence="2" id="KW-0285">Flavoprotein</keyword>
<proteinExistence type="inferred from homology"/>
<evidence type="ECO:0000256" key="3">
    <source>
        <dbReference type="ARBA" id="ARBA00022643"/>
    </source>
</evidence>
<sequence>MRVDFDPEAMGGPAFYRFLTSVVVPRPIAWISTVTPDGSIENLAPHSFFSIASTDPPIVQFTSIGRKDTLRNVEDTGEFVVNFSAEPLLDLINATATDFPRTVSEFDFAGIEREASLRVRPPRVAASPVVLECRSHTTLRMGNSTLVFGRVFLAAVEEVYLVDDRPSPERLRPLTKLGGDQWGTLGEILHLSRIPYEEPQPA</sequence>
<dbReference type="RefSeq" id="WP_380841870.1">
    <property type="nucleotide sequence ID" value="NZ_JBHSFP010000012.1"/>
</dbReference>
<dbReference type="SUPFAM" id="SSF50475">
    <property type="entry name" value="FMN-binding split barrel"/>
    <property type="match status" value="1"/>
</dbReference>
<reference evidence="7" key="1">
    <citation type="journal article" date="2019" name="Int. J. Syst. Evol. Microbiol.">
        <title>The Global Catalogue of Microorganisms (GCM) 10K type strain sequencing project: providing services to taxonomists for standard genome sequencing and annotation.</title>
        <authorList>
            <consortium name="The Broad Institute Genomics Platform"/>
            <consortium name="The Broad Institute Genome Sequencing Center for Infectious Disease"/>
            <person name="Wu L."/>
            <person name="Ma J."/>
        </authorList>
    </citation>
    <scope>NUCLEOTIDE SEQUENCE [LARGE SCALE GENOMIC DNA]</scope>
    <source>
        <strain evidence="7">CGMCC 4.7132</strain>
    </source>
</reference>
<evidence type="ECO:0000313" key="6">
    <source>
        <dbReference type="EMBL" id="MFC4532936.1"/>
    </source>
</evidence>
<name>A0ABV9CIY0_9ACTN</name>
<comment type="similarity">
    <text evidence="4">Belongs to the flavoredoxin family.</text>
</comment>